<protein>
    <submittedName>
        <fullName evidence="1">Uncharacterized protein</fullName>
    </submittedName>
</protein>
<gene>
    <name evidence="1" type="ORF">PMACD_LOCUS10752</name>
</gene>
<keyword evidence="2" id="KW-1185">Reference proteome</keyword>
<evidence type="ECO:0000313" key="2">
    <source>
        <dbReference type="Proteomes" id="UP000663880"/>
    </source>
</evidence>
<proteinExistence type="predicted"/>
<dbReference type="AlphaFoldDB" id="A0A821URE5"/>
<name>A0A821URE5_9NEOP</name>
<dbReference type="Proteomes" id="UP000663880">
    <property type="component" value="Unassembled WGS sequence"/>
</dbReference>
<evidence type="ECO:0000313" key="1">
    <source>
        <dbReference type="EMBL" id="CAF4894370.1"/>
    </source>
</evidence>
<accession>A0A821URE5</accession>
<organism evidence="1 2">
    <name type="scientific">Pieris macdunnoughi</name>
    <dbReference type="NCBI Taxonomy" id="345717"/>
    <lineage>
        <taxon>Eukaryota</taxon>
        <taxon>Metazoa</taxon>
        <taxon>Ecdysozoa</taxon>
        <taxon>Arthropoda</taxon>
        <taxon>Hexapoda</taxon>
        <taxon>Insecta</taxon>
        <taxon>Pterygota</taxon>
        <taxon>Neoptera</taxon>
        <taxon>Endopterygota</taxon>
        <taxon>Lepidoptera</taxon>
        <taxon>Glossata</taxon>
        <taxon>Ditrysia</taxon>
        <taxon>Papilionoidea</taxon>
        <taxon>Pieridae</taxon>
        <taxon>Pierinae</taxon>
        <taxon>Pieris</taxon>
    </lineage>
</organism>
<reference evidence="1" key="1">
    <citation type="submission" date="2021-02" db="EMBL/GenBank/DDBJ databases">
        <authorList>
            <person name="Steward A R."/>
        </authorList>
    </citation>
    <scope>NUCLEOTIDE SEQUENCE</scope>
</reference>
<sequence length="94" mass="10717">MFNEDESHLRHRQFGTSLTYPIKLFTFRVTSLTDPDDFNPERAQELLTAFGLPSHPAPPRQHSTLHFDIRITPLNSYGRRGSDWQITHAAAVAA</sequence>
<dbReference type="EMBL" id="CAJOBZ010000032">
    <property type="protein sequence ID" value="CAF4894370.1"/>
    <property type="molecule type" value="Genomic_DNA"/>
</dbReference>
<comment type="caution">
    <text evidence="1">The sequence shown here is derived from an EMBL/GenBank/DDBJ whole genome shotgun (WGS) entry which is preliminary data.</text>
</comment>